<feature type="compositionally biased region" description="Polar residues" evidence="12">
    <location>
        <begin position="28"/>
        <end position="40"/>
    </location>
</feature>
<evidence type="ECO:0000259" key="13">
    <source>
        <dbReference type="Pfam" id="PF08291"/>
    </source>
</evidence>
<protein>
    <recommendedName>
        <fullName evidence="11">Murein endopeptidase K</fullName>
    </recommendedName>
</protein>
<dbReference type="Pfam" id="PF08291">
    <property type="entry name" value="Peptidase_M15_3"/>
    <property type="match status" value="1"/>
</dbReference>
<keyword evidence="9" id="KW-0961">Cell wall biogenesis/degradation</keyword>
<evidence type="ECO:0000313" key="15">
    <source>
        <dbReference type="Proteomes" id="UP001597101"/>
    </source>
</evidence>
<proteinExistence type="inferred from homology"/>
<evidence type="ECO:0000256" key="9">
    <source>
        <dbReference type="ARBA" id="ARBA00023316"/>
    </source>
</evidence>
<dbReference type="InterPro" id="IPR013230">
    <property type="entry name" value="Peptidase_M15A_C"/>
</dbReference>
<keyword evidence="6" id="KW-0378">Hydrolase</keyword>
<keyword evidence="3" id="KW-0645">Protease</keyword>
<dbReference type="SUPFAM" id="SSF55166">
    <property type="entry name" value="Hedgehog/DD-peptidase"/>
    <property type="match status" value="1"/>
</dbReference>
<dbReference type="Gene3D" id="3.30.1380.10">
    <property type="match status" value="1"/>
</dbReference>
<dbReference type="Proteomes" id="UP001597101">
    <property type="component" value="Unassembled WGS sequence"/>
</dbReference>
<comment type="cofactor">
    <cofactor evidence="1">
        <name>Zn(2+)</name>
        <dbReference type="ChEBI" id="CHEBI:29105"/>
    </cofactor>
</comment>
<evidence type="ECO:0000256" key="12">
    <source>
        <dbReference type="SAM" id="MobiDB-lite"/>
    </source>
</evidence>
<sequence length="290" mass="31079">MALALVLGGCVAAQNGDGADITAGLAPDTNSNVTETSNEAATPKADVPNPDDAATTALAPSSKAKPAAAATEAAATSNASSEDEPPKSLFAALSQANGAKPATKTSTRRPKAPISQNSSRKRVIVRRKGEPNGLPGVRKKTTIFGIVTDETGNEDLDEPVEVASLPSQTRRGNFGLKLQTASVRVHCFPRELVRILKRVERKFGRTPVVTSGYRSPAKNRRVRGARNSVHLTCKAADIQVPGVSKWTLARYLRRVPGRGGVGTYCHTNSVHIDVGKKRDWNWRCRRKRRS</sequence>
<evidence type="ECO:0000256" key="1">
    <source>
        <dbReference type="ARBA" id="ARBA00001947"/>
    </source>
</evidence>
<dbReference type="PANTHER" id="PTHR37425:SF1">
    <property type="entry name" value="OUTER MEMBRANE PROTEIN"/>
    <property type="match status" value="1"/>
</dbReference>
<evidence type="ECO:0000256" key="7">
    <source>
        <dbReference type="ARBA" id="ARBA00022833"/>
    </source>
</evidence>
<keyword evidence="4" id="KW-0479">Metal-binding</keyword>
<dbReference type="RefSeq" id="WP_377211443.1">
    <property type="nucleotide sequence ID" value="NZ_JBHTJV010000003.1"/>
</dbReference>
<feature type="compositionally biased region" description="Low complexity" evidence="12">
    <location>
        <begin position="57"/>
        <end position="80"/>
    </location>
</feature>
<evidence type="ECO:0000313" key="14">
    <source>
        <dbReference type="EMBL" id="MFD0915590.1"/>
    </source>
</evidence>
<comment type="caution">
    <text evidence="14">The sequence shown here is derived from an EMBL/GenBank/DDBJ whole genome shotgun (WGS) entry which is preliminary data.</text>
</comment>
<evidence type="ECO:0000256" key="8">
    <source>
        <dbReference type="ARBA" id="ARBA00023049"/>
    </source>
</evidence>
<feature type="domain" description="Peptidase M15A C-terminal" evidence="13">
    <location>
        <begin position="176"/>
        <end position="273"/>
    </location>
</feature>
<comment type="similarity">
    <text evidence="10">Belongs to the peptidase M15 family.</text>
</comment>
<gene>
    <name evidence="14" type="ORF">ACFQ14_04145</name>
</gene>
<evidence type="ECO:0000256" key="10">
    <source>
        <dbReference type="ARBA" id="ARBA00093448"/>
    </source>
</evidence>
<evidence type="ECO:0000256" key="11">
    <source>
        <dbReference type="ARBA" id="ARBA00093666"/>
    </source>
</evidence>
<keyword evidence="8" id="KW-0482">Metalloprotease</keyword>
<dbReference type="EMBL" id="JBHTJV010000003">
    <property type="protein sequence ID" value="MFD0915590.1"/>
    <property type="molecule type" value="Genomic_DNA"/>
</dbReference>
<evidence type="ECO:0000256" key="2">
    <source>
        <dbReference type="ARBA" id="ARBA00004776"/>
    </source>
</evidence>
<reference evidence="15" key="1">
    <citation type="journal article" date="2019" name="Int. J. Syst. Evol. Microbiol.">
        <title>The Global Catalogue of Microorganisms (GCM) 10K type strain sequencing project: providing services to taxonomists for standard genome sequencing and annotation.</title>
        <authorList>
            <consortium name="The Broad Institute Genomics Platform"/>
            <consortium name="The Broad Institute Genome Sequencing Center for Infectious Disease"/>
            <person name="Wu L."/>
            <person name="Ma J."/>
        </authorList>
    </citation>
    <scope>NUCLEOTIDE SEQUENCE [LARGE SCALE GENOMIC DNA]</scope>
    <source>
        <strain evidence="15">CCUG 60023</strain>
    </source>
</reference>
<evidence type="ECO:0000256" key="6">
    <source>
        <dbReference type="ARBA" id="ARBA00022801"/>
    </source>
</evidence>
<feature type="region of interest" description="Disordered" evidence="12">
    <location>
        <begin position="26"/>
        <end position="137"/>
    </location>
</feature>
<evidence type="ECO:0000256" key="4">
    <source>
        <dbReference type="ARBA" id="ARBA00022723"/>
    </source>
</evidence>
<name>A0ABW3FF85_9HYPH</name>
<comment type="pathway">
    <text evidence="2">Cell wall biogenesis; cell wall polysaccharide biosynthesis.</text>
</comment>
<keyword evidence="15" id="KW-1185">Reference proteome</keyword>
<dbReference type="InterPro" id="IPR010275">
    <property type="entry name" value="MepK"/>
</dbReference>
<dbReference type="InterPro" id="IPR009045">
    <property type="entry name" value="Zn_M74/Hedgehog-like"/>
</dbReference>
<dbReference type="PANTHER" id="PTHR37425">
    <property type="match status" value="1"/>
</dbReference>
<keyword evidence="5" id="KW-0732">Signal</keyword>
<accession>A0ABW3FF85</accession>
<evidence type="ECO:0000256" key="5">
    <source>
        <dbReference type="ARBA" id="ARBA00022729"/>
    </source>
</evidence>
<organism evidence="14 15">
    <name type="scientific">Pseudahrensia aquimaris</name>
    <dbReference type="NCBI Taxonomy" id="744461"/>
    <lineage>
        <taxon>Bacteria</taxon>
        <taxon>Pseudomonadati</taxon>
        <taxon>Pseudomonadota</taxon>
        <taxon>Alphaproteobacteria</taxon>
        <taxon>Hyphomicrobiales</taxon>
        <taxon>Ahrensiaceae</taxon>
        <taxon>Pseudahrensia</taxon>
    </lineage>
</organism>
<keyword evidence="7" id="KW-0862">Zinc</keyword>
<evidence type="ECO:0000256" key="3">
    <source>
        <dbReference type="ARBA" id="ARBA00022670"/>
    </source>
</evidence>